<dbReference type="Gene3D" id="3.30.450.20">
    <property type="entry name" value="PAS domain"/>
    <property type="match status" value="1"/>
</dbReference>
<reference evidence="3" key="1">
    <citation type="submission" date="2015-10" db="EMBL/GenBank/DDBJ databases">
        <authorList>
            <person name="Luecker S."/>
            <person name="Luecker S."/>
        </authorList>
    </citation>
    <scope>NUCLEOTIDE SEQUENCE [LARGE SCALE GENOMIC DNA]</scope>
</reference>
<accession>A0A0S4LEK6</accession>
<protein>
    <recommendedName>
        <fullName evidence="4">PAS fold-4 domain-containing protein</fullName>
    </recommendedName>
</protein>
<evidence type="ECO:0000256" key="1">
    <source>
        <dbReference type="SAM" id="MobiDB-lite"/>
    </source>
</evidence>
<gene>
    <name evidence="2" type="ORF">COMA2_20049</name>
</gene>
<dbReference type="STRING" id="1742973.COMA2_20049"/>
<dbReference type="AlphaFoldDB" id="A0A0S4LEK6"/>
<evidence type="ECO:0008006" key="4">
    <source>
        <dbReference type="Google" id="ProtNLM"/>
    </source>
</evidence>
<sequence length="271" mass="29335">MNSTASENRDAPMSDQERSRHRGNQSECWLIGGGEMGDLVRAKDWSHTPLGPIESWPQSLRTTVSLCLASNFPISIAWGPQRVQIYNDGYWPICAAKHPRSMGQDFKECWLSAWPVIGDAFERASNGETCFLVNQRMFLDRLGYLEETFFTFSFSPIRDESGRHRRPVPSGDGVDPAVARGAAVAGVARSCRPERDRDIHRRGVGGDRSHVGSKRAGCAVRPVLSPGLRGQIRAASRAGGVATGIGLGAGSHPLGCVRRGVLAAGQGAGRR</sequence>
<feature type="compositionally biased region" description="Basic and acidic residues" evidence="1">
    <location>
        <begin position="7"/>
        <end position="18"/>
    </location>
</feature>
<feature type="region of interest" description="Disordered" evidence="1">
    <location>
        <begin position="1"/>
        <end position="28"/>
    </location>
</feature>
<keyword evidence="3" id="KW-1185">Reference proteome</keyword>
<evidence type="ECO:0000313" key="2">
    <source>
        <dbReference type="EMBL" id="CUS35032.1"/>
    </source>
</evidence>
<name>A0A0S4LEK6_9BACT</name>
<dbReference type="EMBL" id="CZPZ01000012">
    <property type="protein sequence ID" value="CUS35032.1"/>
    <property type="molecule type" value="Genomic_DNA"/>
</dbReference>
<dbReference type="Proteomes" id="UP000198736">
    <property type="component" value="Unassembled WGS sequence"/>
</dbReference>
<organism evidence="2 3">
    <name type="scientific">Candidatus Nitrospira nitrificans</name>
    <dbReference type="NCBI Taxonomy" id="1742973"/>
    <lineage>
        <taxon>Bacteria</taxon>
        <taxon>Pseudomonadati</taxon>
        <taxon>Nitrospirota</taxon>
        <taxon>Nitrospiria</taxon>
        <taxon>Nitrospirales</taxon>
        <taxon>Nitrospiraceae</taxon>
        <taxon>Nitrospira</taxon>
    </lineage>
</organism>
<proteinExistence type="predicted"/>
<evidence type="ECO:0000313" key="3">
    <source>
        <dbReference type="Proteomes" id="UP000198736"/>
    </source>
</evidence>